<evidence type="ECO:0000313" key="3">
    <source>
        <dbReference type="Proteomes" id="UP001147746"/>
    </source>
</evidence>
<keyword evidence="3" id="KW-1185">Reference proteome</keyword>
<keyword evidence="1" id="KW-0472">Membrane</keyword>
<dbReference type="Proteomes" id="UP001147746">
    <property type="component" value="Unassembled WGS sequence"/>
</dbReference>
<reference evidence="2" key="2">
    <citation type="journal article" date="2023" name="IMA Fungus">
        <title>Comparative genomic study of the Penicillium genus elucidates a diverse pangenome and 15 lateral gene transfer events.</title>
        <authorList>
            <person name="Petersen C."/>
            <person name="Sorensen T."/>
            <person name="Nielsen M.R."/>
            <person name="Sondergaard T.E."/>
            <person name="Sorensen J.L."/>
            <person name="Fitzpatrick D.A."/>
            <person name="Frisvad J.C."/>
            <person name="Nielsen K.L."/>
        </authorList>
    </citation>
    <scope>NUCLEOTIDE SEQUENCE</scope>
    <source>
        <strain evidence="2">IBT 21472</strain>
    </source>
</reference>
<keyword evidence="1" id="KW-1133">Transmembrane helix</keyword>
<feature type="transmembrane region" description="Helical" evidence="1">
    <location>
        <begin position="200"/>
        <end position="227"/>
    </location>
</feature>
<gene>
    <name evidence="2" type="ORF">N7476_005406</name>
</gene>
<dbReference type="AlphaFoldDB" id="A0A9W9H6N5"/>
<feature type="transmembrane region" description="Helical" evidence="1">
    <location>
        <begin position="109"/>
        <end position="129"/>
    </location>
</feature>
<keyword evidence="1" id="KW-0812">Transmembrane</keyword>
<evidence type="ECO:0000313" key="2">
    <source>
        <dbReference type="EMBL" id="KAJ5315099.1"/>
    </source>
</evidence>
<proteinExistence type="predicted"/>
<feature type="transmembrane region" description="Helical" evidence="1">
    <location>
        <begin position="165"/>
        <end position="188"/>
    </location>
</feature>
<comment type="caution">
    <text evidence="2">The sequence shown here is derived from an EMBL/GenBank/DDBJ whole genome shotgun (WGS) entry which is preliminary data.</text>
</comment>
<name>A0A9W9H6N5_9EURO</name>
<evidence type="ECO:0000256" key="1">
    <source>
        <dbReference type="SAM" id="Phobius"/>
    </source>
</evidence>
<dbReference type="OrthoDB" id="4486746at2759"/>
<reference evidence="2" key="1">
    <citation type="submission" date="2022-12" db="EMBL/GenBank/DDBJ databases">
        <authorList>
            <person name="Petersen C."/>
        </authorList>
    </citation>
    <scope>NUCLEOTIDE SEQUENCE</scope>
    <source>
        <strain evidence="2">IBT 21472</strain>
    </source>
</reference>
<dbReference type="EMBL" id="JAPZBO010000005">
    <property type="protein sequence ID" value="KAJ5315099.1"/>
    <property type="molecule type" value="Genomic_DNA"/>
</dbReference>
<sequence>MGHKFSVVGGVKSENFYQQGNAINEIWLGDVEIISRLPFGDSDLEQSGWPAGGWPKIPWHQFIIPLKRDLHTITNSTMSRNTSLDCYAALQAEHDLPIACLFSSWSESLVVFFGALFTCLGFMMAFVAAKQMAEASKALSRWSRIRVQVIPREYLPSIVKRLVRVYAGLGALFTVVGFVAIFMGIPMLRHGLRGLSANRLIAWISVSLIVIIGFEFIWKLITLLANLRRTLMALRRPLSEDPEEKPDPALNIITADEFDDRYLALSPCPECEKRSLFD</sequence>
<protein>
    <submittedName>
        <fullName evidence="2">Uncharacterized protein</fullName>
    </submittedName>
</protein>
<accession>A0A9W9H6N5</accession>
<organism evidence="2 3">
    <name type="scientific">Penicillium atrosanguineum</name>
    <dbReference type="NCBI Taxonomy" id="1132637"/>
    <lineage>
        <taxon>Eukaryota</taxon>
        <taxon>Fungi</taxon>
        <taxon>Dikarya</taxon>
        <taxon>Ascomycota</taxon>
        <taxon>Pezizomycotina</taxon>
        <taxon>Eurotiomycetes</taxon>
        <taxon>Eurotiomycetidae</taxon>
        <taxon>Eurotiales</taxon>
        <taxon>Aspergillaceae</taxon>
        <taxon>Penicillium</taxon>
    </lineage>
</organism>